<dbReference type="InterPro" id="IPR017853">
    <property type="entry name" value="GH"/>
</dbReference>
<dbReference type="Gene3D" id="3.20.20.80">
    <property type="entry name" value="Glycosidases"/>
    <property type="match status" value="1"/>
</dbReference>
<dbReference type="RefSeq" id="WP_091189170.1">
    <property type="nucleotide sequence ID" value="NZ_FOMT01000005.1"/>
</dbReference>
<dbReference type="PROSITE" id="PS51910">
    <property type="entry name" value="GH18_2"/>
    <property type="match status" value="1"/>
</dbReference>
<feature type="chain" id="PRO_5038726800" evidence="1">
    <location>
        <begin position="27"/>
        <end position="643"/>
    </location>
</feature>
<evidence type="ECO:0000313" key="4">
    <source>
        <dbReference type="Proteomes" id="UP000198855"/>
    </source>
</evidence>
<gene>
    <name evidence="3" type="ORF">SAMN05216378_5053</name>
</gene>
<feature type="signal peptide" evidence="1">
    <location>
        <begin position="1"/>
        <end position="26"/>
    </location>
</feature>
<evidence type="ECO:0000259" key="2">
    <source>
        <dbReference type="PROSITE" id="PS51910"/>
    </source>
</evidence>
<dbReference type="OrthoDB" id="9775889at2"/>
<dbReference type="GO" id="GO:0005975">
    <property type="term" value="P:carbohydrate metabolic process"/>
    <property type="evidence" value="ECO:0007669"/>
    <property type="project" value="InterPro"/>
</dbReference>
<dbReference type="Gene3D" id="3.10.50.10">
    <property type="match status" value="1"/>
</dbReference>
<dbReference type="Proteomes" id="UP000198855">
    <property type="component" value="Unassembled WGS sequence"/>
</dbReference>
<dbReference type="PANTHER" id="PTHR46066:SF2">
    <property type="entry name" value="CHITINASE DOMAIN-CONTAINING PROTEIN 1"/>
    <property type="match status" value="1"/>
</dbReference>
<evidence type="ECO:0000313" key="3">
    <source>
        <dbReference type="EMBL" id="SFF08885.1"/>
    </source>
</evidence>
<dbReference type="InterPro" id="IPR011583">
    <property type="entry name" value="Chitinase_II/V-like_cat"/>
</dbReference>
<reference evidence="4" key="1">
    <citation type="submission" date="2016-10" db="EMBL/GenBank/DDBJ databases">
        <authorList>
            <person name="Varghese N."/>
            <person name="Submissions S."/>
        </authorList>
    </citation>
    <scope>NUCLEOTIDE SEQUENCE [LARGE SCALE GENOMIC DNA]</scope>
    <source>
        <strain evidence="4">CGMCC 1.10784</strain>
    </source>
</reference>
<keyword evidence="4" id="KW-1185">Reference proteome</keyword>
<dbReference type="GO" id="GO:0008061">
    <property type="term" value="F:chitin binding"/>
    <property type="evidence" value="ECO:0007669"/>
    <property type="project" value="InterPro"/>
</dbReference>
<organism evidence="3 4">
    <name type="scientific">Paenibacillus catalpae</name>
    <dbReference type="NCBI Taxonomy" id="1045775"/>
    <lineage>
        <taxon>Bacteria</taxon>
        <taxon>Bacillati</taxon>
        <taxon>Bacillota</taxon>
        <taxon>Bacilli</taxon>
        <taxon>Bacillales</taxon>
        <taxon>Paenibacillaceae</taxon>
        <taxon>Paenibacillus</taxon>
    </lineage>
</organism>
<dbReference type="PANTHER" id="PTHR46066">
    <property type="entry name" value="CHITINASE DOMAIN-CONTAINING PROTEIN 1 FAMILY MEMBER"/>
    <property type="match status" value="1"/>
</dbReference>
<dbReference type="SMART" id="SM00636">
    <property type="entry name" value="Glyco_18"/>
    <property type="match status" value="1"/>
</dbReference>
<accession>A0A1I2FU75</accession>
<dbReference type="EMBL" id="FOMT01000005">
    <property type="protein sequence ID" value="SFF08885.1"/>
    <property type="molecule type" value="Genomic_DNA"/>
</dbReference>
<feature type="domain" description="GH18" evidence="2">
    <location>
        <begin position="326"/>
        <end position="643"/>
    </location>
</feature>
<evidence type="ECO:0000256" key="1">
    <source>
        <dbReference type="SAM" id="SignalP"/>
    </source>
</evidence>
<protein>
    <submittedName>
        <fullName evidence="3">Spore germination protein YaaH</fullName>
    </submittedName>
</protein>
<keyword evidence="1" id="KW-0732">Signal</keyword>
<dbReference type="Pfam" id="PF00704">
    <property type="entry name" value="Glyco_hydro_18"/>
    <property type="match status" value="1"/>
</dbReference>
<dbReference type="AlphaFoldDB" id="A0A1I2FU75"/>
<sequence>MFKKLSAAILLLFVAQVIGASAISLAASPVSGTMTKYRVYQNDRALREFATDKQAIAYASGFEYSHVEAITGRAWVWDNLPKYKIYQGGASSTKWEYRTYNEALAAAKKMKGVHIRDLESPGWIYQSYPNYQLYQGDKTNANWGFTTLDAAKQEAKRWTNSHIMELSSNSWIWDNMTEATEKKLRSGSAIYSIKVDKVQVEGTKTYAFLYDAIKAAAAIPSSTVVNNVSGLVVHSNVPSYDVQQSGKTIKSFVALQPALQYAKYFGNSEVNHNGTTWWTSIPYLSVYQGNNKLKSFFTRSSAVAYAKGFANSYVANADGRKLWSNTKSLVYLAWNGSSNSQTILDQTAKTEGLSIDSPSWFELKDSSGALTDLSDPAIVTKLKSQGIQVMPLVSNDFDKQMTTAFLADSNAQQQFISSLVTKLAALGVYGVNIDFEEIAGTDRDEYTAFVSALSKAAHAKGLKVSIDLPRGDVSWDHLTAYDHAALAKAVDTIIIMAYDEHWSGSSTAGSVASLPWVEKGVQQFLAYGVPRSKLMLGIPFYVREWKVDGSGNLVSNRAVLMSAIPKLIADTNAVGVSDPATPGQTKYKYLKDGFTYVFWAETASTVQARINIAKKYDLAGVAAWRLGYETSDLWTMMLRLKQG</sequence>
<dbReference type="SUPFAM" id="SSF51445">
    <property type="entry name" value="(Trans)glycosidases"/>
    <property type="match status" value="1"/>
</dbReference>
<dbReference type="InterPro" id="IPR001223">
    <property type="entry name" value="Glyco_hydro18_cat"/>
</dbReference>
<dbReference type="InterPro" id="IPR029070">
    <property type="entry name" value="Chitinase_insertion_sf"/>
</dbReference>
<name>A0A1I2FU75_9BACL</name>
<dbReference type="STRING" id="1045775.SAMN05216378_5053"/>
<proteinExistence type="predicted"/>